<organism evidence="3 4">
    <name type="scientific">Endobacter medicaginis</name>
    <dbReference type="NCBI Taxonomy" id="1181271"/>
    <lineage>
        <taxon>Bacteria</taxon>
        <taxon>Pseudomonadati</taxon>
        <taxon>Pseudomonadota</taxon>
        <taxon>Alphaproteobacteria</taxon>
        <taxon>Acetobacterales</taxon>
        <taxon>Acetobacteraceae</taxon>
        <taxon>Endobacter</taxon>
    </lineage>
</organism>
<dbReference type="InterPro" id="IPR033904">
    <property type="entry name" value="Trans_IPPS_HH"/>
</dbReference>
<dbReference type="CDD" id="cd00683">
    <property type="entry name" value="Trans_IPPS_HH"/>
    <property type="match status" value="1"/>
</dbReference>
<name>A0A839UYH5_9PROT</name>
<dbReference type="GO" id="GO:0004311">
    <property type="term" value="F:geranylgeranyl diphosphate synthase activity"/>
    <property type="evidence" value="ECO:0007669"/>
    <property type="project" value="InterPro"/>
</dbReference>
<dbReference type="SFLD" id="SFLDS00005">
    <property type="entry name" value="Isoprenoid_Synthase_Type_I"/>
    <property type="match status" value="2"/>
</dbReference>
<sequence>MNDAPDQASRTAWSDPDVTSAKGAGDENFPVGSALIAAHLRGHVHRYYDFARTIDDIADTTELSAGAKVARLNAMRLIVRGEAPAPAGRRDAATAAALRRSLDETGVPVEHATDLIVAFIRDATTPRTPDMAALLDYCRYSAAPVGRYLLDLHGESRASWPASDALCASLQILNHLQDLKGDWRDLGRCYLPDDLMAAHGVRPDDVLEERASPGLRLVMDRLLDECDRLNAAAATLPGLIRDRRMRLEAATILALARRLAGKLRSGDPIAVRIAPGKADFAVSGLRALRTLPAPEAAATDPALHASAADHAEIAAIVRASGTSFARGMALLPRARREAMFAIYAFCRIVDDIADEPAPLNDRRERLDIWRRRIGALYRGTEPASALERALLDAITSYDLREADFIAVIDGMAMDADTAIVAPDAQELDLYCDRVAAAVGRLSVRAFGDGSTAADRVAHHLGRALQYTNILRDLGEDAARGRLYLPAEWLDAEGVPHDPETAISHPGLARVCRRLAAEARGQFRAAYRAMAACDRHAMRPARLMASGYLAILEAMAARGWEHPARPARVATHRKLALGLGALVRARLP</sequence>
<evidence type="ECO:0000256" key="2">
    <source>
        <dbReference type="SAM" id="MobiDB-lite"/>
    </source>
</evidence>
<dbReference type="GO" id="GO:0051996">
    <property type="term" value="F:squalene synthase [NAD(P)H] activity"/>
    <property type="evidence" value="ECO:0007669"/>
    <property type="project" value="InterPro"/>
</dbReference>
<dbReference type="PROSITE" id="PS01045">
    <property type="entry name" value="SQUALEN_PHYTOEN_SYN_2"/>
    <property type="match status" value="1"/>
</dbReference>
<dbReference type="Pfam" id="PF00494">
    <property type="entry name" value="SQS_PSY"/>
    <property type="match status" value="2"/>
</dbReference>
<proteinExistence type="predicted"/>
<dbReference type="SFLD" id="SFLDG01212">
    <property type="entry name" value="Phytoene_synthase_like"/>
    <property type="match status" value="1"/>
</dbReference>
<dbReference type="AlphaFoldDB" id="A0A839UYH5"/>
<dbReference type="InterPro" id="IPR002060">
    <property type="entry name" value="Squ/phyt_synthse"/>
</dbReference>
<dbReference type="SFLD" id="SFLDG01018">
    <property type="entry name" value="Squalene/Phytoene_Synthase_Lik"/>
    <property type="match status" value="2"/>
</dbReference>
<accession>A0A839UYH5</accession>
<dbReference type="GO" id="GO:0016117">
    <property type="term" value="P:carotenoid biosynthetic process"/>
    <property type="evidence" value="ECO:0007669"/>
    <property type="project" value="InterPro"/>
</dbReference>
<dbReference type="PANTHER" id="PTHR31480">
    <property type="entry name" value="BIFUNCTIONAL LYCOPENE CYCLASE/PHYTOENE SYNTHASE"/>
    <property type="match status" value="1"/>
</dbReference>
<dbReference type="InterPro" id="IPR044843">
    <property type="entry name" value="Trans_IPPS_bact-type"/>
</dbReference>
<dbReference type="Proteomes" id="UP000557688">
    <property type="component" value="Unassembled WGS sequence"/>
</dbReference>
<gene>
    <name evidence="3" type="ORF">FHR90_000155</name>
</gene>
<dbReference type="NCBIfam" id="TIGR03465">
    <property type="entry name" value="HpnD"/>
    <property type="match status" value="1"/>
</dbReference>
<dbReference type="EMBL" id="JACHXV010000001">
    <property type="protein sequence ID" value="MBB3172349.1"/>
    <property type="molecule type" value="Genomic_DNA"/>
</dbReference>
<dbReference type="SUPFAM" id="SSF48576">
    <property type="entry name" value="Terpenoid synthases"/>
    <property type="match status" value="2"/>
</dbReference>
<dbReference type="InterPro" id="IPR019845">
    <property type="entry name" value="Squalene/phytoene_synthase_CS"/>
</dbReference>
<evidence type="ECO:0000313" key="3">
    <source>
        <dbReference type="EMBL" id="MBB3172349.1"/>
    </source>
</evidence>
<keyword evidence="1" id="KW-0808">Transferase</keyword>
<dbReference type="InterPro" id="IPR008949">
    <property type="entry name" value="Isoprenoid_synthase_dom_sf"/>
</dbReference>
<keyword evidence="4" id="KW-1185">Reference proteome</keyword>
<protein>
    <submittedName>
        <fullName evidence="3">Squalene synthase HpnD/squalene synthase HpnC</fullName>
    </submittedName>
</protein>
<feature type="region of interest" description="Disordered" evidence="2">
    <location>
        <begin position="1"/>
        <end position="25"/>
    </location>
</feature>
<evidence type="ECO:0000256" key="1">
    <source>
        <dbReference type="ARBA" id="ARBA00022679"/>
    </source>
</evidence>
<dbReference type="Gene3D" id="1.10.600.10">
    <property type="entry name" value="Farnesyl Diphosphate Synthase"/>
    <property type="match status" value="2"/>
</dbReference>
<comment type="caution">
    <text evidence="3">The sequence shown here is derived from an EMBL/GenBank/DDBJ whole genome shotgun (WGS) entry which is preliminary data.</text>
</comment>
<dbReference type="InterPro" id="IPR017828">
    <property type="entry name" value="SQ_synth_HpnD-like"/>
</dbReference>
<evidence type="ECO:0000313" key="4">
    <source>
        <dbReference type="Proteomes" id="UP000557688"/>
    </source>
</evidence>
<reference evidence="3 4" key="1">
    <citation type="submission" date="2020-08" db="EMBL/GenBank/DDBJ databases">
        <title>Genomic Encyclopedia of Type Strains, Phase III (KMG-III): the genomes of soil and plant-associated and newly described type strains.</title>
        <authorList>
            <person name="Whitman W."/>
        </authorList>
    </citation>
    <scope>NUCLEOTIDE SEQUENCE [LARGE SCALE GENOMIC DNA]</scope>
    <source>
        <strain evidence="3 4">CECT 8088</strain>
    </source>
</reference>